<dbReference type="STRING" id="177439.DP1866"/>
<dbReference type="PROSITE" id="PS01031">
    <property type="entry name" value="SHSP"/>
    <property type="match status" value="1"/>
</dbReference>
<gene>
    <name evidence="4" type="ordered locus">DP1866</name>
</gene>
<dbReference type="InterPro" id="IPR008978">
    <property type="entry name" value="HSP20-like_chaperone"/>
</dbReference>
<dbReference type="CDD" id="cd06464">
    <property type="entry name" value="ACD_sHsps-like"/>
    <property type="match status" value="1"/>
</dbReference>
<dbReference type="eggNOG" id="COG0071">
    <property type="taxonomic scope" value="Bacteria"/>
</dbReference>
<dbReference type="SUPFAM" id="SSF49764">
    <property type="entry name" value="HSP20-like chaperones"/>
    <property type="match status" value="1"/>
</dbReference>
<evidence type="ECO:0000256" key="1">
    <source>
        <dbReference type="PROSITE-ProRule" id="PRU00285"/>
    </source>
</evidence>
<evidence type="ECO:0000259" key="3">
    <source>
        <dbReference type="PROSITE" id="PS01031"/>
    </source>
</evidence>
<name>Q6AM30_DESPS</name>
<organism evidence="4 5">
    <name type="scientific">Desulfotalea psychrophila (strain LSv54 / DSM 12343)</name>
    <dbReference type="NCBI Taxonomy" id="177439"/>
    <lineage>
        <taxon>Bacteria</taxon>
        <taxon>Pseudomonadati</taxon>
        <taxon>Thermodesulfobacteriota</taxon>
        <taxon>Desulfobulbia</taxon>
        <taxon>Desulfobulbales</taxon>
        <taxon>Desulfocapsaceae</taxon>
        <taxon>Desulfotalea</taxon>
    </lineage>
</organism>
<dbReference type="EMBL" id="CR522870">
    <property type="protein sequence ID" value="CAG36595.1"/>
    <property type="molecule type" value="Genomic_DNA"/>
</dbReference>
<feature type="domain" description="SHSP" evidence="3">
    <location>
        <begin position="44"/>
        <end position="156"/>
    </location>
</feature>
<evidence type="ECO:0000313" key="4">
    <source>
        <dbReference type="EMBL" id="CAG36595.1"/>
    </source>
</evidence>
<dbReference type="PANTHER" id="PTHR11527">
    <property type="entry name" value="HEAT-SHOCK PROTEIN 20 FAMILY MEMBER"/>
    <property type="match status" value="1"/>
</dbReference>
<dbReference type="Gene3D" id="2.60.40.790">
    <property type="match status" value="1"/>
</dbReference>
<dbReference type="AlphaFoldDB" id="Q6AM30"/>
<dbReference type="Proteomes" id="UP000000602">
    <property type="component" value="Chromosome"/>
</dbReference>
<keyword evidence="5" id="KW-1185">Reference proteome</keyword>
<keyword evidence="4" id="KW-0346">Stress response</keyword>
<sequence length="156" mass="18303">MTIFPRSRRNIMSLVKWNPWREIEDVFDRNIKRVPSRLSDLGFATSEDWTPKVDISETDKEFIIKAELPEVKREDVKVTVDKGVLTICGERKQEREEEGKTFHRVERYYGSFTRSFTLPENVDESKVDASYKDGMLNLKIEKTEEAKPTSIEVEIK</sequence>
<reference evidence="5" key="1">
    <citation type="journal article" date="2004" name="Environ. Microbiol.">
        <title>The genome of Desulfotalea psychrophila, a sulfate-reducing bacterium from permanently cold Arctic sediments.</title>
        <authorList>
            <person name="Rabus R."/>
            <person name="Ruepp A."/>
            <person name="Frickey T."/>
            <person name="Rattei T."/>
            <person name="Fartmann B."/>
            <person name="Stark M."/>
            <person name="Bauer M."/>
            <person name="Zibat A."/>
            <person name="Lombardot T."/>
            <person name="Becker I."/>
            <person name="Amann J."/>
            <person name="Gellner K."/>
            <person name="Teeling H."/>
            <person name="Leuschner W.D."/>
            <person name="Gloeckner F.-O."/>
            <person name="Lupas A.N."/>
            <person name="Amann R."/>
            <person name="Klenk H.-P."/>
        </authorList>
    </citation>
    <scope>NUCLEOTIDE SEQUENCE [LARGE SCALE GENOMIC DNA]</scope>
    <source>
        <strain evidence="5">DSM 12343 / LSv54</strain>
    </source>
</reference>
<accession>Q6AM30</accession>
<dbReference type="Pfam" id="PF00011">
    <property type="entry name" value="HSP20"/>
    <property type="match status" value="1"/>
</dbReference>
<dbReference type="InterPro" id="IPR002068">
    <property type="entry name" value="A-crystallin/Hsp20_dom"/>
</dbReference>
<proteinExistence type="inferred from homology"/>
<evidence type="ECO:0000256" key="2">
    <source>
        <dbReference type="RuleBase" id="RU003616"/>
    </source>
</evidence>
<dbReference type="InterPro" id="IPR031107">
    <property type="entry name" value="Small_HSP"/>
</dbReference>
<dbReference type="KEGG" id="dps:DP1866"/>
<dbReference type="HOGENOM" id="CLU_046737_9_0_7"/>
<protein>
    <submittedName>
        <fullName evidence="4">Related to low molecular weight heat shock protein (Hsp17)</fullName>
    </submittedName>
</protein>
<comment type="similarity">
    <text evidence="1 2">Belongs to the small heat shock protein (HSP20) family.</text>
</comment>
<evidence type="ECO:0000313" key="5">
    <source>
        <dbReference type="Proteomes" id="UP000000602"/>
    </source>
</evidence>